<feature type="non-terminal residue" evidence="2">
    <location>
        <position position="71"/>
    </location>
</feature>
<protein>
    <submittedName>
        <fullName evidence="2">CAZy families GT2 protein</fullName>
    </submittedName>
</protein>
<dbReference type="SUPFAM" id="SSF53448">
    <property type="entry name" value="Nucleotide-diphospho-sugar transferases"/>
    <property type="match status" value="1"/>
</dbReference>
<dbReference type="AlphaFoldDB" id="A0A060C4D6"/>
<sequence length="71" mass="7909">MNKGVARARGQFIGILNADDWYEPDALVAVARRFEASPDVSLVYGDLRRWIGGCQLDVVKPPLALRRPNTI</sequence>
<dbReference type="Pfam" id="PF00535">
    <property type="entry name" value="Glycos_transf_2"/>
    <property type="match status" value="1"/>
</dbReference>
<evidence type="ECO:0000313" key="2">
    <source>
        <dbReference type="EMBL" id="AIA91523.1"/>
    </source>
</evidence>
<organism evidence="2">
    <name type="scientific">uncultured Geobacter sp</name>
    <dbReference type="NCBI Taxonomy" id="186741"/>
    <lineage>
        <taxon>Bacteria</taxon>
        <taxon>Pseudomonadati</taxon>
        <taxon>Thermodesulfobacteriota</taxon>
        <taxon>Desulfuromonadia</taxon>
        <taxon>Geobacterales</taxon>
        <taxon>Geobacteraceae</taxon>
        <taxon>Geobacter</taxon>
        <taxon>environmental samples</taxon>
    </lineage>
</organism>
<evidence type="ECO:0000259" key="1">
    <source>
        <dbReference type="Pfam" id="PF00535"/>
    </source>
</evidence>
<accession>A0A060C4D6</accession>
<name>A0A060C4D6_9BACT</name>
<dbReference type="InterPro" id="IPR001173">
    <property type="entry name" value="Glyco_trans_2-like"/>
</dbReference>
<dbReference type="InterPro" id="IPR029044">
    <property type="entry name" value="Nucleotide-diphossugar_trans"/>
</dbReference>
<dbReference type="EMBL" id="KF124208">
    <property type="protein sequence ID" value="AIA91523.1"/>
    <property type="molecule type" value="Genomic_DNA"/>
</dbReference>
<proteinExistence type="predicted"/>
<feature type="domain" description="Glycosyltransferase 2-like" evidence="1">
    <location>
        <begin position="1"/>
        <end position="41"/>
    </location>
</feature>
<reference evidence="2" key="1">
    <citation type="journal article" date="2013" name="Environ. Microbiol.">
        <title>Seasonally variable intestinal metagenomes of the red palm weevil (Rhynchophorus ferrugineus).</title>
        <authorList>
            <person name="Jia S."/>
            <person name="Zhang X."/>
            <person name="Zhang G."/>
            <person name="Yin A."/>
            <person name="Zhang S."/>
            <person name="Li F."/>
            <person name="Wang L."/>
            <person name="Zhao D."/>
            <person name="Yun Q."/>
            <person name="Tala"/>
            <person name="Wang J."/>
            <person name="Sun G."/>
            <person name="Baabdullah M."/>
            <person name="Yu X."/>
            <person name="Hu S."/>
            <person name="Al-Mssallem I.S."/>
            <person name="Yu J."/>
        </authorList>
    </citation>
    <scope>NUCLEOTIDE SEQUENCE</scope>
</reference>
<dbReference type="Gene3D" id="3.90.550.10">
    <property type="entry name" value="Spore Coat Polysaccharide Biosynthesis Protein SpsA, Chain A"/>
    <property type="match status" value="1"/>
</dbReference>